<sequence length="507" mass="58256">MTYSWIVPQVLIPGLATILLSTFAGSSPKYQELNAANTHHIGFREIASETLIAQNNPPAIDSNPESTYQVDNPQFFLDQIVIKHGFSALVLTFVASSTVSISLFLLFSRNNRQLGQSYQSPDKILKSNRKKDQIDMASLMTVLSKFSEKLDQYEQKNQERIASIENSLINLEKLVQLQLNSEVIKIDQPPQQKNKVVENLDTYTTNTSGILQTTIDDNHKLHSQQKQDYIEWLNLLAQRLEAIKGDFHYQWVFLRKFLDDYHSFLHKKDSYSSNFPTIASWLESKGVSVKSCSSSQSCFESLADKLQKTEISPLHQAIKQAISGNETTIEIDFEKKHEIVRNSCLKLAEAFHKHGLTEEYHYDKTSNILNIKIKDDPNVRNFINGDWFEVATRQKVLSVVKQVEYLEKVKIYFSENNNGNLDAEIDLIFKLPKKYLIVECKSASHRDCPESFLRYQSIQERFGRDDNVILIVFYSLNRDTARDLERKYSLKVITFGDLASTLRKLSS</sequence>
<keyword evidence="3" id="KW-1185">Reference proteome</keyword>
<accession>A0AAE4FSS8</accession>
<dbReference type="SUPFAM" id="SSF52980">
    <property type="entry name" value="Restriction endonuclease-like"/>
    <property type="match status" value="1"/>
</dbReference>
<dbReference type="Gene3D" id="3.40.1350.10">
    <property type="match status" value="1"/>
</dbReference>
<dbReference type="EMBL" id="JAVMIP010000009">
    <property type="protein sequence ID" value="MDS3861128.1"/>
    <property type="molecule type" value="Genomic_DNA"/>
</dbReference>
<dbReference type="InterPro" id="IPR011335">
    <property type="entry name" value="Restrct_endonuc-II-like"/>
</dbReference>
<comment type="caution">
    <text evidence="2">The sequence shown here is derived from an EMBL/GenBank/DDBJ whole genome shotgun (WGS) entry which is preliminary data.</text>
</comment>
<evidence type="ECO:0000256" key="1">
    <source>
        <dbReference type="SAM" id="Phobius"/>
    </source>
</evidence>
<dbReference type="GO" id="GO:0003676">
    <property type="term" value="F:nucleic acid binding"/>
    <property type="evidence" value="ECO:0007669"/>
    <property type="project" value="InterPro"/>
</dbReference>
<evidence type="ECO:0000313" key="3">
    <source>
        <dbReference type="Proteomes" id="UP001268256"/>
    </source>
</evidence>
<evidence type="ECO:0000313" key="2">
    <source>
        <dbReference type="EMBL" id="MDS3861128.1"/>
    </source>
</evidence>
<proteinExistence type="predicted"/>
<name>A0AAE4FSS8_9CYAN</name>
<dbReference type="AlphaFoldDB" id="A0AAE4FSS8"/>
<keyword evidence="1" id="KW-0812">Transmembrane</keyword>
<keyword evidence="1" id="KW-0472">Membrane</keyword>
<dbReference type="RefSeq" id="WP_322878379.1">
    <property type="nucleotide sequence ID" value="NZ_JAVMIP010000009.1"/>
</dbReference>
<feature type="transmembrane region" description="Helical" evidence="1">
    <location>
        <begin position="86"/>
        <end position="107"/>
    </location>
</feature>
<keyword evidence="1" id="KW-1133">Transmembrane helix</keyword>
<reference evidence="3" key="1">
    <citation type="submission" date="2023-07" db="EMBL/GenBank/DDBJ databases">
        <authorList>
            <person name="Luz R."/>
            <person name="Cordeiro R."/>
            <person name="Fonseca A."/>
            <person name="Goncalves V."/>
        </authorList>
    </citation>
    <scope>NUCLEOTIDE SEQUENCE [LARGE SCALE GENOMIC DNA]</scope>
    <source>
        <strain evidence="3">BACA0444</strain>
    </source>
</reference>
<protein>
    <submittedName>
        <fullName evidence="2">Uncharacterized protein</fullName>
    </submittedName>
</protein>
<gene>
    <name evidence="2" type="ORF">RIF25_09955</name>
</gene>
<organism evidence="2 3">
    <name type="scientific">Pseudocalidococcus azoricus BACA0444</name>
    <dbReference type="NCBI Taxonomy" id="2918990"/>
    <lineage>
        <taxon>Bacteria</taxon>
        <taxon>Bacillati</taxon>
        <taxon>Cyanobacteriota</taxon>
        <taxon>Cyanophyceae</taxon>
        <taxon>Acaryochloridales</taxon>
        <taxon>Thermosynechococcaceae</taxon>
        <taxon>Pseudocalidococcus</taxon>
        <taxon>Pseudocalidococcus azoricus</taxon>
    </lineage>
</organism>
<dbReference type="InterPro" id="IPR011856">
    <property type="entry name" value="tRNA_endonuc-like_dom_sf"/>
</dbReference>
<dbReference type="Proteomes" id="UP001268256">
    <property type="component" value="Unassembled WGS sequence"/>
</dbReference>